<accession>A0A1I1ENY0</accession>
<evidence type="ECO:0000256" key="1">
    <source>
        <dbReference type="SAM" id="MobiDB-lite"/>
    </source>
</evidence>
<dbReference type="RefSeq" id="WP_091958961.1">
    <property type="nucleotide sequence ID" value="NZ_FOLH01000001.1"/>
</dbReference>
<dbReference type="Pfam" id="PF14020">
    <property type="entry name" value="DUF4236"/>
    <property type="match status" value="1"/>
</dbReference>
<evidence type="ECO:0000313" key="4">
    <source>
        <dbReference type="Proteomes" id="UP000199058"/>
    </source>
</evidence>
<dbReference type="Proteomes" id="UP000199058">
    <property type="component" value="Unassembled WGS sequence"/>
</dbReference>
<keyword evidence="4" id="KW-1185">Reference proteome</keyword>
<gene>
    <name evidence="3" type="ORF">SAMN05660443_0617</name>
</gene>
<proteinExistence type="predicted"/>
<dbReference type="STRING" id="1122252.SAMN05660443_0617"/>
<feature type="region of interest" description="Disordered" evidence="1">
    <location>
        <begin position="41"/>
        <end position="88"/>
    </location>
</feature>
<sequence>MAFRFRQHLRIAPGIRLNFGKRGVSLSAGVRGATVTAGQRGVHGNVGLPGSGLSYRTRLDKTPRQRQRAQEEEARQYRHQHQQELQDGASEMARVRLILNDKGQLRIEDVNHQEITGNVRRRLLQDYREDIQEWLEIECERINGDMDLLQNLHLDTLAPDAPAPSYEILPFTEPSPQKPRFEAIPSRPTPPPAFEIRWWERLWPGRAASKTRTWEEAHHQWQQADQQWQVDQEQHRLKQEAVETEYQKQMQGWRERKDKHLKGQAEEDAAFAQRLLTETKLMGEVLEAELSALDWPRETLIDFEVGEQGRHLAIDVDLPGMDQFPDKKARLGARELRLVITSKSQTQLRQEYAHHLHAVLLRVLGTAFASLPSIQTITLSGYTQRMDSATGHEEDDYLISVRVERIAFAAINFNNLDAVDPIQALEAFELVRDMSKSGIFKTIAPL</sequence>
<organism evidence="3 4">
    <name type="scientific">Marinospirillum celere</name>
    <dbReference type="NCBI Taxonomy" id="1122252"/>
    <lineage>
        <taxon>Bacteria</taxon>
        <taxon>Pseudomonadati</taxon>
        <taxon>Pseudomonadota</taxon>
        <taxon>Gammaproteobacteria</taxon>
        <taxon>Oceanospirillales</taxon>
        <taxon>Oceanospirillaceae</taxon>
        <taxon>Marinospirillum</taxon>
    </lineage>
</organism>
<protein>
    <recommendedName>
        <fullName evidence="2">DUF4236 domain-containing protein</fullName>
    </recommendedName>
</protein>
<feature type="domain" description="DUF4236" evidence="2">
    <location>
        <begin position="3"/>
        <end position="56"/>
    </location>
</feature>
<feature type="compositionally biased region" description="Basic and acidic residues" evidence="1">
    <location>
        <begin position="57"/>
        <end position="84"/>
    </location>
</feature>
<dbReference type="OrthoDB" id="983149at2"/>
<name>A0A1I1ENY0_9GAMM</name>
<evidence type="ECO:0000259" key="2">
    <source>
        <dbReference type="Pfam" id="PF14020"/>
    </source>
</evidence>
<reference evidence="3 4" key="1">
    <citation type="submission" date="2016-10" db="EMBL/GenBank/DDBJ databases">
        <authorList>
            <person name="de Groot N.N."/>
        </authorList>
    </citation>
    <scope>NUCLEOTIDE SEQUENCE [LARGE SCALE GENOMIC DNA]</scope>
    <source>
        <strain evidence="3 4">DSM 18438</strain>
    </source>
</reference>
<evidence type="ECO:0000313" key="3">
    <source>
        <dbReference type="EMBL" id="SFB86640.1"/>
    </source>
</evidence>
<dbReference type="EMBL" id="FOLH01000001">
    <property type="protein sequence ID" value="SFB86640.1"/>
    <property type="molecule type" value="Genomic_DNA"/>
</dbReference>
<dbReference type="InterPro" id="IPR025330">
    <property type="entry name" value="DUF4236"/>
</dbReference>
<dbReference type="AlphaFoldDB" id="A0A1I1ENY0"/>